<evidence type="ECO:0000313" key="9">
    <source>
        <dbReference type="EMBL" id="EXC27494.1"/>
    </source>
</evidence>
<evidence type="ECO:0000256" key="1">
    <source>
        <dbReference type="ARBA" id="ARBA00004477"/>
    </source>
</evidence>
<feature type="transmembrane region" description="Helical" evidence="8">
    <location>
        <begin position="59"/>
        <end position="79"/>
    </location>
</feature>
<keyword evidence="6 8" id="KW-1133">Transmembrane helix</keyword>
<organism evidence="9 10">
    <name type="scientific">Morus notabilis</name>
    <dbReference type="NCBI Taxonomy" id="981085"/>
    <lineage>
        <taxon>Eukaryota</taxon>
        <taxon>Viridiplantae</taxon>
        <taxon>Streptophyta</taxon>
        <taxon>Embryophyta</taxon>
        <taxon>Tracheophyta</taxon>
        <taxon>Spermatophyta</taxon>
        <taxon>Magnoliopsida</taxon>
        <taxon>eudicotyledons</taxon>
        <taxon>Gunneridae</taxon>
        <taxon>Pentapetalae</taxon>
        <taxon>rosids</taxon>
        <taxon>fabids</taxon>
        <taxon>Rosales</taxon>
        <taxon>Moraceae</taxon>
        <taxon>Moreae</taxon>
        <taxon>Morus</taxon>
    </lineage>
</organism>
<evidence type="ECO:0000313" key="10">
    <source>
        <dbReference type="Proteomes" id="UP000030645"/>
    </source>
</evidence>
<comment type="subcellular location">
    <subcellularLocation>
        <location evidence="1">Endoplasmic reticulum membrane</location>
        <topology evidence="1">Multi-pass membrane protein</topology>
    </subcellularLocation>
</comment>
<sequence>MAGHNDFEKKSSESTNDLPTFNAENLQSNLKVIYYSRTFMSIIAGVIAGILGFTSLKGFIFYFLVMGLTSVGLVAKTGFTIHKFFDSWNQIVLDGFFGGLMVNSLFYLQFPLIISISFINAHFRFSPSCSHSCCSGRILDN</sequence>
<dbReference type="EMBL" id="KE346148">
    <property type="protein sequence ID" value="EXC27494.1"/>
    <property type="molecule type" value="Genomic_DNA"/>
</dbReference>
<dbReference type="Proteomes" id="UP000030645">
    <property type="component" value="Unassembled WGS sequence"/>
</dbReference>
<keyword evidence="5" id="KW-0256">Endoplasmic reticulum</keyword>
<dbReference type="PANTHER" id="PTHR20994:SF0">
    <property type="entry name" value="ER MEMBRANE PROTEIN COMPLEX SUBUNIT 6"/>
    <property type="match status" value="1"/>
</dbReference>
<evidence type="ECO:0000256" key="8">
    <source>
        <dbReference type="SAM" id="Phobius"/>
    </source>
</evidence>
<proteinExistence type="inferred from homology"/>
<feature type="transmembrane region" description="Helical" evidence="8">
    <location>
        <begin position="91"/>
        <end position="119"/>
    </location>
</feature>
<keyword evidence="7 8" id="KW-0472">Membrane</keyword>
<comment type="similarity">
    <text evidence="2">Belongs to the EMC6 family.</text>
</comment>
<dbReference type="eggNOG" id="KOG4455">
    <property type="taxonomic scope" value="Eukaryota"/>
</dbReference>
<evidence type="ECO:0000256" key="2">
    <source>
        <dbReference type="ARBA" id="ARBA00009436"/>
    </source>
</evidence>
<evidence type="ECO:0000256" key="6">
    <source>
        <dbReference type="ARBA" id="ARBA00022989"/>
    </source>
</evidence>
<feature type="transmembrane region" description="Helical" evidence="8">
    <location>
        <begin position="34"/>
        <end position="53"/>
    </location>
</feature>
<dbReference type="InterPro" id="IPR029008">
    <property type="entry name" value="EMC6-like"/>
</dbReference>
<keyword evidence="4 8" id="KW-0812">Transmembrane</keyword>
<name>W9S5R6_9ROSA</name>
<evidence type="ECO:0000256" key="4">
    <source>
        <dbReference type="ARBA" id="ARBA00022692"/>
    </source>
</evidence>
<dbReference type="STRING" id="981085.W9S5R6"/>
<evidence type="ECO:0000256" key="5">
    <source>
        <dbReference type="ARBA" id="ARBA00022824"/>
    </source>
</evidence>
<dbReference type="AlphaFoldDB" id="W9S5R6"/>
<dbReference type="GO" id="GO:0072546">
    <property type="term" value="C:EMC complex"/>
    <property type="evidence" value="ECO:0007669"/>
    <property type="project" value="InterPro"/>
</dbReference>
<evidence type="ECO:0000256" key="3">
    <source>
        <dbReference type="ARBA" id="ARBA00020827"/>
    </source>
</evidence>
<dbReference type="GO" id="GO:0000045">
    <property type="term" value="P:autophagosome assembly"/>
    <property type="evidence" value="ECO:0007669"/>
    <property type="project" value="TreeGrafter"/>
</dbReference>
<dbReference type="PANTHER" id="PTHR20994">
    <property type="entry name" value="ER MEMBRANE PROTEIN COMPLEX SUBUNIT 6"/>
    <property type="match status" value="1"/>
</dbReference>
<gene>
    <name evidence="9" type="ORF">L484_004565</name>
</gene>
<dbReference type="Pfam" id="PF07019">
    <property type="entry name" value="EMC6"/>
    <property type="match status" value="1"/>
</dbReference>
<reference evidence="10" key="1">
    <citation type="submission" date="2013-01" db="EMBL/GenBank/DDBJ databases">
        <title>Draft Genome Sequence of a Mulberry Tree, Morus notabilis C.K. Schneid.</title>
        <authorList>
            <person name="He N."/>
            <person name="Zhao S."/>
        </authorList>
    </citation>
    <scope>NUCLEOTIDE SEQUENCE</scope>
</reference>
<dbReference type="InterPro" id="IPR008504">
    <property type="entry name" value="Emc6"/>
</dbReference>
<accession>W9S5R6</accession>
<dbReference type="GO" id="GO:0034975">
    <property type="term" value="P:protein folding in endoplasmic reticulum"/>
    <property type="evidence" value="ECO:0007669"/>
    <property type="project" value="TreeGrafter"/>
</dbReference>
<protein>
    <recommendedName>
        <fullName evidence="3">ER membrane protein complex subunit 6</fullName>
    </recommendedName>
</protein>
<evidence type="ECO:0000256" key="7">
    <source>
        <dbReference type="ARBA" id="ARBA00023136"/>
    </source>
</evidence>
<keyword evidence="10" id="KW-1185">Reference proteome</keyword>